<evidence type="ECO:0000313" key="2">
    <source>
        <dbReference type="Proteomes" id="UP000094426"/>
    </source>
</evidence>
<reference evidence="1 2" key="1">
    <citation type="submission" date="2015-11" db="EMBL/GenBank/DDBJ databases">
        <authorList>
            <person name="Zhang Y."/>
            <person name="Guo Z."/>
        </authorList>
    </citation>
    <scope>NUCLEOTIDE SEQUENCE [LARGE SCALE GENOMIC DNA]</scope>
    <source>
        <strain evidence="2">gdw1</strain>
    </source>
</reference>
<comment type="caution">
    <text evidence="1">The sequence shown here is derived from an EMBL/GenBank/DDBJ whole genome shotgun (WGS) entry which is preliminary data.</text>
</comment>
<organism evidence="1 2">
    <name type="scientific">Leifsonia xyli subsp. xyli</name>
    <dbReference type="NCBI Taxonomy" id="59736"/>
    <lineage>
        <taxon>Bacteria</taxon>
        <taxon>Bacillati</taxon>
        <taxon>Actinomycetota</taxon>
        <taxon>Actinomycetes</taxon>
        <taxon>Micrococcales</taxon>
        <taxon>Microbacteriaceae</taxon>
        <taxon>Leifsonia</taxon>
    </lineage>
</organism>
<dbReference type="RefSeq" id="WP_041767561.1">
    <property type="nucleotide sequence ID" value="NZ_LNZG01000005.1"/>
</dbReference>
<proteinExistence type="predicted"/>
<sequence length="67" mass="7226">MSTGLVIHDTHLVGSVTRPVAESVPSAVCNRLRERMELSPDGEARSCLRHGGMEEQRIARTAVAGAR</sequence>
<name>A0A1E2SM11_LEIXY</name>
<dbReference type="Proteomes" id="UP000094426">
    <property type="component" value="Unassembled WGS sequence"/>
</dbReference>
<gene>
    <name evidence="1" type="ORF">ATY41_08205</name>
</gene>
<protein>
    <submittedName>
        <fullName evidence="1">Uncharacterized protein</fullName>
    </submittedName>
</protein>
<dbReference type="AlphaFoldDB" id="A0A1E2SM11"/>
<accession>A0A1E2SM11</accession>
<dbReference type="EMBL" id="LNZG01000005">
    <property type="protein sequence ID" value="ODA90885.1"/>
    <property type="molecule type" value="Genomic_DNA"/>
</dbReference>
<evidence type="ECO:0000313" key="1">
    <source>
        <dbReference type="EMBL" id="ODA90885.1"/>
    </source>
</evidence>